<reference evidence="2 3" key="1">
    <citation type="submission" date="2019-07" db="EMBL/GenBank/DDBJ databases">
        <title>Genome assembly of Bacillus simplex strain GGC-P6A.</title>
        <authorList>
            <person name="Jennings M.E."/>
            <person name="Barton H.A."/>
        </authorList>
    </citation>
    <scope>NUCLEOTIDE SEQUENCE [LARGE SCALE GENOMIC DNA]</scope>
    <source>
        <strain evidence="2 3">GGC-P6A</strain>
    </source>
</reference>
<comment type="caution">
    <text evidence="2">The sequence shown here is derived from an EMBL/GenBank/DDBJ whole genome shotgun (WGS) entry which is preliminary data.</text>
</comment>
<sequence length="75" mass="8773">MKWVYGVVKKQKDKLPYSEFISISARGIAPSLLSFGVAFLFFSIKEAEHKEYKKNEKKDKFSGILHQKWVKGMLY</sequence>
<dbReference type="AlphaFoldDB" id="A0A8B5Y1S7"/>
<evidence type="ECO:0000256" key="1">
    <source>
        <dbReference type="SAM" id="Phobius"/>
    </source>
</evidence>
<name>A0A8B5Y1S7_9BACI</name>
<organism evidence="2 3">
    <name type="scientific">Peribacillus simplex</name>
    <dbReference type="NCBI Taxonomy" id="1478"/>
    <lineage>
        <taxon>Bacteria</taxon>
        <taxon>Bacillati</taxon>
        <taxon>Bacillota</taxon>
        <taxon>Bacilli</taxon>
        <taxon>Bacillales</taxon>
        <taxon>Bacillaceae</taxon>
        <taxon>Peribacillus</taxon>
    </lineage>
</organism>
<keyword evidence="1" id="KW-0812">Transmembrane</keyword>
<dbReference type="EMBL" id="VNKI01000002">
    <property type="protein sequence ID" value="TVX82759.1"/>
    <property type="molecule type" value="Genomic_DNA"/>
</dbReference>
<dbReference type="RefSeq" id="WP_328103061.1">
    <property type="nucleotide sequence ID" value="NZ_JARMTY010000001.1"/>
</dbReference>
<accession>A0A8B5Y1S7</accession>
<feature type="transmembrane region" description="Helical" evidence="1">
    <location>
        <begin position="20"/>
        <end position="44"/>
    </location>
</feature>
<keyword evidence="1" id="KW-0472">Membrane</keyword>
<evidence type="ECO:0000313" key="3">
    <source>
        <dbReference type="Proteomes" id="UP000317770"/>
    </source>
</evidence>
<evidence type="ECO:0000313" key="2">
    <source>
        <dbReference type="EMBL" id="TVX82759.1"/>
    </source>
</evidence>
<gene>
    <name evidence="2" type="ORF">FQP34_03935</name>
</gene>
<keyword evidence="1" id="KW-1133">Transmembrane helix</keyword>
<proteinExistence type="predicted"/>
<dbReference type="Proteomes" id="UP000317770">
    <property type="component" value="Unassembled WGS sequence"/>
</dbReference>
<protein>
    <submittedName>
        <fullName evidence="2">Uncharacterized protein</fullName>
    </submittedName>
</protein>